<dbReference type="Gene3D" id="3.40.630.30">
    <property type="match status" value="1"/>
</dbReference>
<organism evidence="2 3">
    <name type="scientific">Pedobacter nutrimenti</name>
    <dbReference type="NCBI Taxonomy" id="1241337"/>
    <lineage>
        <taxon>Bacteria</taxon>
        <taxon>Pseudomonadati</taxon>
        <taxon>Bacteroidota</taxon>
        <taxon>Sphingobacteriia</taxon>
        <taxon>Sphingobacteriales</taxon>
        <taxon>Sphingobacteriaceae</taxon>
        <taxon>Pedobacter</taxon>
    </lineage>
</organism>
<dbReference type="OrthoDB" id="9796171at2"/>
<reference evidence="2 3" key="1">
    <citation type="submission" date="2018-06" db="EMBL/GenBank/DDBJ databases">
        <title>Genomic Encyclopedia of Archaeal and Bacterial Type Strains, Phase II (KMG-II): from individual species to whole genera.</title>
        <authorList>
            <person name="Goeker M."/>
        </authorList>
    </citation>
    <scope>NUCLEOTIDE SEQUENCE [LARGE SCALE GENOMIC DNA]</scope>
    <source>
        <strain evidence="2 3">DSM 27372</strain>
    </source>
</reference>
<dbReference type="SUPFAM" id="SSF55729">
    <property type="entry name" value="Acyl-CoA N-acyltransferases (Nat)"/>
    <property type="match status" value="1"/>
</dbReference>
<sequence length="150" mass="17045">MEFIEICKPFSSLSAKELYAILKLRSEIFVVEQKCVYLDADGKDPSCQHLMLYQQKELVAYARIVPAGISFSEPSIGRIVSSDAVRGKGFGKELVRLAIENCIRLYGRQPIKIGAQLYLKKFYESFGFISEGDVYDEDGIDHIHMRRSVI</sequence>
<comment type="caution">
    <text evidence="2">The sequence shown here is derived from an EMBL/GenBank/DDBJ whole genome shotgun (WGS) entry which is preliminary data.</text>
</comment>
<keyword evidence="3" id="KW-1185">Reference proteome</keyword>
<dbReference type="PROSITE" id="PS51186">
    <property type="entry name" value="GNAT"/>
    <property type="match status" value="1"/>
</dbReference>
<protein>
    <submittedName>
        <fullName evidence="2">ElaA protein</fullName>
    </submittedName>
</protein>
<feature type="domain" description="N-acetyltransferase" evidence="1">
    <location>
        <begin position="8"/>
        <end position="150"/>
    </location>
</feature>
<dbReference type="Proteomes" id="UP000248198">
    <property type="component" value="Unassembled WGS sequence"/>
</dbReference>
<dbReference type="InterPro" id="IPR000182">
    <property type="entry name" value="GNAT_dom"/>
</dbReference>
<name>A0A318USP7_9SPHI</name>
<dbReference type="CDD" id="cd04301">
    <property type="entry name" value="NAT_SF"/>
    <property type="match status" value="1"/>
</dbReference>
<dbReference type="AlphaFoldDB" id="A0A318USP7"/>
<dbReference type="EMBL" id="QKLU01000001">
    <property type="protein sequence ID" value="PYF77125.1"/>
    <property type="molecule type" value="Genomic_DNA"/>
</dbReference>
<gene>
    <name evidence="2" type="ORF">B0O44_101604</name>
</gene>
<dbReference type="RefSeq" id="WP_110827200.1">
    <property type="nucleotide sequence ID" value="NZ_QKLU01000001.1"/>
</dbReference>
<dbReference type="InterPro" id="IPR016181">
    <property type="entry name" value="Acyl_CoA_acyltransferase"/>
</dbReference>
<accession>A0A318USP7</accession>
<dbReference type="Pfam" id="PF13673">
    <property type="entry name" value="Acetyltransf_10"/>
    <property type="match status" value="1"/>
</dbReference>
<evidence type="ECO:0000313" key="3">
    <source>
        <dbReference type="Proteomes" id="UP000248198"/>
    </source>
</evidence>
<proteinExistence type="predicted"/>
<evidence type="ECO:0000313" key="2">
    <source>
        <dbReference type="EMBL" id="PYF77125.1"/>
    </source>
</evidence>
<evidence type="ECO:0000259" key="1">
    <source>
        <dbReference type="PROSITE" id="PS51186"/>
    </source>
</evidence>
<dbReference type="GO" id="GO:0016747">
    <property type="term" value="F:acyltransferase activity, transferring groups other than amino-acyl groups"/>
    <property type="evidence" value="ECO:0007669"/>
    <property type="project" value="InterPro"/>
</dbReference>